<dbReference type="InterPro" id="IPR036691">
    <property type="entry name" value="Endo/exonu/phosph_ase_sf"/>
</dbReference>
<dbReference type="PANTHER" id="PTHR33710:SF71">
    <property type="entry name" value="ENDONUCLEASE_EXONUCLEASE_PHOSPHATASE DOMAIN-CONTAINING PROTEIN"/>
    <property type="match status" value="1"/>
</dbReference>
<protein>
    <submittedName>
        <fullName evidence="2">Uncharacterized protein</fullName>
    </submittedName>
</protein>
<dbReference type="OrthoDB" id="1748181at2759"/>
<dbReference type="AlphaFoldDB" id="A0A1S3WXJ5"/>
<organism evidence="2">
    <name type="scientific">Nicotiana tabacum</name>
    <name type="common">Common tobacco</name>
    <dbReference type="NCBI Taxonomy" id="4097"/>
    <lineage>
        <taxon>Eukaryota</taxon>
        <taxon>Viridiplantae</taxon>
        <taxon>Streptophyta</taxon>
        <taxon>Embryophyta</taxon>
        <taxon>Tracheophyta</taxon>
        <taxon>Spermatophyta</taxon>
        <taxon>Magnoliopsida</taxon>
        <taxon>eudicotyledons</taxon>
        <taxon>Gunneridae</taxon>
        <taxon>Pentapetalae</taxon>
        <taxon>asterids</taxon>
        <taxon>lamiids</taxon>
        <taxon>Solanales</taxon>
        <taxon>Solanaceae</taxon>
        <taxon>Nicotianoideae</taxon>
        <taxon>Nicotianeae</taxon>
        <taxon>Nicotiana</taxon>
    </lineage>
</organism>
<sequence length="192" mass="22872">MYISIVYAKFTINEREELWDEMRNFVVSGAVPWAVCGDFNTSTTEEEKKGGNHFNIRERYIGNNFTWCNNDKKKYNKIWKRLDRLLINNEWEELFSTSNGFKDIVKQTWNTHIEGSACWKVQQKLKAVSKALSQWSKAVIENIFNMAKNMESKIDEKEQKLQIDDNDTDRIEINKLKAEYIIHMKKVNSFWR</sequence>
<name>A0A1S3WXJ5_TOBAC</name>
<dbReference type="Gene3D" id="3.60.10.10">
    <property type="entry name" value="Endonuclease/exonuclease/phosphatase"/>
    <property type="match status" value="1"/>
</dbReference>
<reference evidence="2" key="1">
    <citation type="submission" date="2025-08" db="UniProtKB">
        <authorList>
            <consortium name="RefSeq"/>
        </authorList>
    </citation>
    <scope>IDENTIFICATION</scope>
</reference>
<dbReference type="SUPFAM" id="SSF56219">
    <property type="entry name" value="DNase I-like"/>
    <property type="match status" value="1"/>
</dbReference>
<evidence type="ECO:0000313" key="2">
    <source>
        <dbReference type="RefSeq" id="XP_016432334.1"/>
    </source>
</evidence>
<dbReference type="PANTHER" id="PTHR33710">
    <property type="entry name" value="BNAC02G09200D PROTEIN"/>
    <property type="match status" value="1"/>
</dbReference>
<feature type="coiled-coil region" evidence="1">
    <location>
        <begin position="140"/>
        <end position="167"/>
    </location>
</feature>
<dbReference type="RefSeq" id="XP_016432334.1">
    <property type="nucleotide sequence ID" value="XM_016576848.1"/>
</dbReference>
<proteinExistence type="predicted"/>
<dbReference type="KEGG" id="nta:107758991"/>
<gene>
    <name evidence="2" type="primary">LOC107758991</name>
</gene>
<evidence type="ECO:0000256" key="1">
    <source>
        <dbReference type="SAM" id="Coils"/>
    </source>
</evidence>
<dbReference type="PaxDb" id="4097-A0A1S3WXJ5"/>
<accession>A0A1S3WXJ5</accession>
<keyword evidence="1" id="KW-0175">Coiled coil</keyword>